<dbReference type="AlphaFoldDB" id="A0A8H6WY33"/>
<keyword evidence="3" id="KW-1185">Reference proteome</keyword>
<gene>
    <name evidence="2" type="ORF">MVEN_02418700</name>
</gene>
<keyword evidence="1" id="KW-0472">Membrane</keyword>
<keyword evidence="1" id="KW-0812">Transmembrane</keyword>
<feature type="transmembrane region" description="Helical" evidence="1">
    <location>
        <begin position="316"/>
        <end position="338"/>
    </location>
</feature>
<comment type="caution">
    <text evidence="2">The sequence shown here is derived from an EMBL/GenBank/DDBJ whole genome shotgun (WGS) entry which is preliminary data.</text>
</comment>
<protein>
    <submittedName>
        <fullName evidence="2">Uncharacterized protein</fullName>
    </submittedName>
</protein>
<dbReference type="OrthoDB" id="3069110at2759"/>
<proteinExistence type="predicted"/>
<accession>A0A8H6WY33</accession>
<evidence type="ECO:0000313" key="2">
    <source>
        <dbReference type="EMBL" id="KAF7330795.1"/>
    </source>
</evidence>
<reference evidence="2" key="1">
    <citation type="submission" date="2020-05" db="EMBL/GenBank/DDBJ databases">
        <title>Mycena genomes resolve the evolution of fungal bioluminescence.</title>
        <authorList>
            <person name="Tsai I.J."/>
        </authorList>
    </citation>
    <scope>NUCLEOTIDE SEQUENCE</scope>
    <source>
        <strain evidence="2">CCC161011</strain>
    </source>
</reference>
<name>A0A8H6WY33_9AGAR</name>
<evidence type="ECO:0000313" key="3">
    <source>
        <dbReference type="Proteomes" id="UP000620124"/>
    </source>
</evidence>
<keyword evidence="1" id="KW-1133">Transmembrane helix</keyword>
<organism evidence="2 3">
    <name type="scientific">Mycena venus</name>
    <dbReference type="NCBI Taxonomy" id="2733690"/>
    <lineage>
        <taxon>Eukaryota</taxon>
        <taxon>Fungi</taxon>
        <taxon>Dikarya</taxon>
        <taxon>Basidiomycota</taxon>
        <taxon>Agaricomycotina</taxon>
        <taxon>Agaricomycetes</taxon>
        <taxon>Agaricomycetidae</taxon>
        <taxon>Agaricales</taxon>
        <taxon>Marasmiineae</taxon>
        <taxon>Mycenaceae</taxon>
        <taxon>Mycena</taxon>
    </lineage>
</organism>
<dbReference type="EMBL" id="JACAZI010000032">
    <property type="protein sequence ID" value="KAF7330795.1"/>
    <property type="molecule type" value="Genomic_DNA"/>
</dbReference>
<dbReference type="Proteomes" id="UP000620124">
    <property type="component" value="Unassembled WGS sequence"/>
</dbReference>
<sequence>MKRNGSTLDLPPQKRSRFYLKVSTRPMGQFNCPMMFHDGHDQAGYETYEEQGQFFGDTLAAKNLTMEDIRKDPVATLPQLVEPAVTSETEEVIYARMVALQSKSVSKFKKDVASSSKFKEEWKAKHKALFNHLWTTPDGRRFLIYIGQTSSSLLGRHASAVAHDNHYFDFLQACAETSTDLGVQSLGYALIATAGMSQDLIDNIERGLILSVGLERTANIRLMGVGSPLKVHSSLYYSAPGSIPPDRRIVLVMDTTPRTGDNDHCRSITNLKHIFRVTGAFPNMNLPVIDARYYRYSNDKRPPDPKKYAPITDSGLLANAHVVIIFGVAAVMCATYLFPFLSPANHEAIKNLPFGGRINFRVQHGELTIVFTYHPGRGAHFGPQATGHAAVQSSIGASLVIAHVAALGGGHNNVVKTARQVIEEVQPDIETGPKGAHTVFEIRDGEISRAAWKRSRYPGTFFDWCRSCLYLPLAQVRTLMGENSWLIFNYTSQMTQIAIDDPEPKWLTVNPRNGADGKKDARKTVAYTLMQEPGCRFHIELPSSVRSKMEVRVVVDSASVRLLNRNDREVFRCDLRSAWDQASLKVLVQIALLRGLVEPKDLEVPKITNFFRKQRTSSKK</sequence>
<evidence type="ECO:0000256" key="1">
    <source>
        <dbReference type="SAM" id="Phobius"/>
    </source>
</evidence>